<dbReference type="InterPro" id="IPR051091">
    <property type="entry name" value="O-Glucosyltr/Glycosyltrsf_90"/>
</dbReference>
<name>A0AAV2E108_9ROSI</name>
<sequence length="501" mass="58388">MGKQYYSSSRPSNSRRHYSSTTALILFVFFVLVGLLLFVGVFDSSSAVSSIWHSGRLQEEFPLRCPSRGSTAATRNSYYPTTTTTTTTRHKPAANVSCPAYFRWIHEDLRPWKGSGITREMVDGGRRSAHFRLVIVEGRAYVDKYRPALQTRDVYTLWGILQLLRLYPGRLPDLELLFDCDDRPVVRRRRPNSGPPPPPLFRYCSDGASLDIVFPDWSFWGWVETNIRPWKNVLEDIQQGNNRLKWKDRAPYAYWRGNPTVAATRKDLLNCNFTHYWNTTTRLYTQDWKVESAQGYRQSKLQDQCTHKYKIYIEGWAWSVSEKYILACNSMVLYVRSAYHDFFSRGMSPLQHYWPIRDNTKCSSLKYAVEWGNNHSQEAQGIGEAGSRYVFEEMKMEFVYDYMFHLLTEYAKLLRFKPTVPPGAVEVSPETMACHQNGTYRKFMMESLVRSPSHSVPCNLPPAFDSNELRDFWDGNDKSIKRVEAWEDEYWRTHPKPNLGS</sequence>
<evidence type="ECO:0000256" key="1">
    <source>
        <dbReference type="SAM" id="MobiDB-lite"/>
    </source>
</evidence>
<evidence type="ECO:0000313" key="5">
    <source>
        <dbReference type="Proteomes" id="UP001497516"/>
    </source>
</evidence>
<accession>A0AAV2E108</accession>
<evidence type="ECO:0000256" key="2">
    <source>
        <dbReference type="SAM" id="Phobius"/>
    </source>
</evidence>
<gene>
    <name evidence="4" type="ORF">LTRI10_LOCUS21111</name>
</gene>
<dbReference type="InterPro" id="IPR006598">
    <property type="entry name" value="CAP10"/>
</dbReference>
<dbReference type="AlphaFoldDB" id="A0AAV2E108"/>
<feature type="domain" description="Glycosyl transferase CAP10" evidence="3">
    <location>
        <begin position="170"/>
        <end position="417"/>
    </location>
</feature>
<dbReference type="PANTHER" id="PTHR12203:SF74">
    <property type="entry name" value="GLYCOSYLTRANSFERASE"/>
    <property type="match status" value="1"/>
</dbReference>
<protein>
    <recommendedName>
        <fullName evidence="3">Glycosyl transferase CAP10 domain-containing protein</fullName>
    </recommendedName>
</protein>
<dbReference type="Pfam" id="PF05686">
    <property type="entry name" value="Glyco_transf_90"/>
    <property type="match status" value="1"/>
</dbReference>
<dbReference type="PANTHER" id="PTHR12203">
    <property type="entry name" value="KDEL LYS-ASP-GLU-LEU CONTAINING - RELATED"/>
    <property type="match status" value="1"/>
</dbReference>
<reference evidence="4 5" key="1">
    <citation type="submission" date="2024-04" db="EMBL/GenBank/DDBJ databases">
        <authorList>
            <person name="Fracassetti M."/>
        </authorList>
    </citation>
    <scope>NUCLEOTIDE SEQUENCE [LARGE SCALE GENOMIC DNA]</scope>
</reference>
<keyword evidence="2" id="KW-0472">Membrane</keyword>
<dbReference type="Proteomes" id="UP001497516">
    <property type="component" value="Chromosome 3"/>
</dbReference>
<keyword evidence="5" id="KW-1185">Reference proteome</keyword>
<dbReference type="SMART" id="SM00672">
    <property type="entry name" value="CAP10"/>
    <property type="match status" value="1"/>
</dbReference>
<dbReference type="EMBL" id="OZ034816">
    <property type="protein sequence ID" value="CAL1379601.1"/>
    <property type="molecule type" value="Genomic_DNA"/>
</dbReference>
<evidence type="ECO:0000259" key="3">
    <source>
        <dbReference type="SMART" id="SM00672"/>
    </source>
</evidence>
<feature type="compositionally biased region" description="Polar residues" evidence="1">
    <location>
        <begin position="68"/>
        <end position="80"/>
    </location>
</feature>
<keyword evidence="2" id="KW-0812">Transmembrane</keyword>
<organism evidence="4 5">
    <name type="scientific">Linum trigynum</name>
    <dbReference type="NCBI Taxonomy" id="586398"/>
    <lineage>
        <taxon>Eukaryota</taxon>
        <taxon>Viridiplantae</taxon>
        <taxon>Streptophyta</taxon>
        <taxon>Embryophyta</taxon>
        <taxon>Tracheophyta</taxon>
        <taxon>Spermatophyta</taxon>
        <taxon>Magnoliopsida</taxon>
        <taxon>eudicotyledons</taxon>
        <taxon>Gunneridae</taxon>
        <taxon>Pentapetalae</taxon>
        <taxon>rosids</taxon>
        <taxon>fabids</taxon>
        <taxon>Malpighiales</taxon>
        <taxon>Linaceae</taxon>
        <taxon>Linum</taxon>
    </lineage>
</organism>
<evidence type="ECO:0000313" key="4">
    <source>
        <dbReference type="EMBL" id="CAL1379601.1"/>
    </source>
</evidence>
<feature type="transmembrane region" description="Helical" evidence="2">
    <location>
        <begin position="21"/>
        <end position="42"/>
    </location>
</feature>
<feature type="region of interest" description="Disordered" evidence="1">
    <location>
        <begin position="68"/>
        <end position="90"/>
    </location>
</feature>
<proteinExistence type="predicted"/>
<keyword evidence="2" id="KW-1133">Transmembrane helix</keyword>